<dbReference type="PROSITE" id="PS50887">
    <property type="entry name" value="GGDEF"/>
    <property type="match status" value="1"/>
</dbReference>
<proteinExistence type="predicted"/>
<accession>A0A6N3GBN1</accession>
<evidence type="ECO:0000256" key="3">
    <source>
        <dbReference type="ARBA" id="ARBA00022692"/>
    </source>
</evidence>
<dbReference type="InterPro" id="IPR035919">
    <property type="entry name" value="EAL_sf"/>
</dbReference>
<dbReference type="AlphaFoldDB" id="A0A6N3GBN1"/>
<dbReference type="GO" id="GO:0005886">
    <property type="term" value="C:plasma membrane"/>
    <property type="evidence" value="ECO:0007669"/>
    <property type="project" value="UniProtKB-SubCell"/>
</dbReference>
<evidence type="ECO:0000256" key="5">
    <source>
        <dbReference type="ARBA" id="ARBA00023136"/>
    </source>
</evidence>
<dbReference type="NCBIfam" id="TIGR00254">
    <property type="entry name" value="GGDEF"/>
    <property type="match status" value="1"/>
</dbReference>
<feature type="domain" description="GGDEF" evidence="8">
    <location>
        <begin position="347"/>
        <end position="471"/>
    </location>
</feature>
<dbReference type="SMART" id="SM00267">
    <property type="entry name" value="GGDEF"/>
    <property type="match status" value="1"/>
</dbReference>
<organism evidence="9">
    <name type="scientific">Eubacterium limosum</name>
    <dbReference type="NCBI Taxonomy" id="1736"/>
    <lineage>
        <taxon>Bacteria</taxon>
        <taxon>Bacillati</taxon>
        <taxon>Bacillota</taxon>
        <taxon>Clostridia</taxon>
        <taxon>Eubacteriales</taxon>
        <taxon>Eubacteriaceae</taxon>
        <taxon>Eubacterium</taxon>
    </lineage>
</organism>
<dbReference type="SUPFAM" id="SSF141868">
    <property type="entry name" value="EAL domain-like"/>
    <property type="match status" value="1"/>
</dbReference>
<dbReference type="Pfam" id="PF00990">
    <property type="entry name" value="GGDEF"/>
    <property type="match status" value="1"/>
</dbReference>
<feature type="domain" description="EAL" evidence="7">
    <location>
        <begin position="480"/>
        <end position="734"/>
    </location>
</feature>
<dbReference type="PANTHER" id="PTHR33121:SF70">
    <property type="entry name" value="SIGNALING PROTEIN YKOW"/>
    <property type="match status" value="1"/>
</dbReference>
<dbReference type="Pfam" id="PF00563">
    <property type="entry name" value="EAL"/>
    <property type="match status" value="1"/>
</dbReference>
<dbReference type="InterPro" id="IPR000160">
    <property type="entry name" value="GGDEF_dom"/>
</dbReference>
<dbReference type="Pfam" id="PF02743">
    <property type="entry name" value="dCache_1"/>
    <property type="match status" value="1"/>
</dbReference>
<name>A0A6N3GBN1_EUBLI</name>
<protein>
    <submittedName>
        <fullName evidence="9">Phytochrome-like protein cph2</fullName>
    </submittedName>
</protein>
<evidence type="ECO:0000256" key="2">
    <source>
        <dbReference type="ARBA" id="ARBA00022475"/>
    </source>
</evidence>
<keyword evidence="3 6" id="KW-0812">Transmembrane</keyword>
<dbReference type="InterPro" id="IPR050706">
    <property type="entry name" value="Cyclic-di-GMP_PDE-like"/>
</dbReference>
<dbReference type="Gene3D" id="3.30.450.20">
    <property type="entry name" value="PAS domain"/>
    <property type="match status" value="1"/>
</dbReference>
<dbReference type="SMART" id="SM00052">
    <property type="entry name" value="EAL"/>
    <property type="match status" value="1"/>
</dbReference>
<keyword evidence="2" id="KW-1003">Cell membrane</keyword>
<evidence type="ECO:0000259" key="7">
    <source>
        <dbReference type="PROSITE" id="PS50883"/>
    </source>
</evidence>
<reference evidence="9" key="1">
    <citation type="submission" date="2019-11" db="EMBL/GenBank/DDBJ databases">
        <authorList>
            <person name="Feng L."/>
        </authorList>
    </citation>
    <scope>NUCLEOTIDE SEQUENCE</scope>
    <source>
        <strain evidence="9">ElimosumLFYP34</strain>
    </source>
</reference>
<gene>
    <name evidence="9" type="primary">cph2_10</name>
    <name evidence="9" type="ORF">ELLFYP34_03841</name>
</gene>
<dbReference type="PROSITE" id="PS50883">
    <property type="entry name" value="EAL"/>
    <property type="match status" value="1"/>
</dbReference>
<evidence type="ECO:0000256" key="6">
    <source>
        <dbReference type="SAM" id="Phobius"/>
    </source>
</evidence>
<dbReference type="CDD" id="cd01948">
    <property type="entry name" value="EAL"/>
    <property type="match status" value="1"/>
</dbReference>
<dbReference type="InterPro" id="IPR001633">
    <property type="entry name" value="EAL_dom"/>
</dbReference>
<dbReference type="GO" id="GO:0071111">
    <property type="term" value="F:cyclic-guanylate-specific phosphodiesterase activity"/>
    <property type="evidence" value="ECO:0007669"/>
    <property type="project" value="InterPro"/>
</dbReference>
<feature type="transmembrane region" description="Helical" evidence="6">
    <location>
        <begin position="285"/>
        <end position="307"/>
    </location>
</feature>
<comment type="subcellular location">
    <subcellularLocation>
        <location evidence="1">Cell membrane</location>
        <topology evidence="1">Multi-pass membrane protein</topology>
    </subcellularLocation>
</comment>
<dbReference type="InterPro" id="IPR029787">
    <property type="entry name" value="Nucleotide_cyclase"/>
</dbReference>
<feature type="transmembrane region" description="Helical" evidence="6">
    <location>
        <begin position="7"/>
        <end position="28"/>
    </location>
</feature>
<dbReference type="Gene3D" id="3.30.70.270">
    <property type="match status" value="1"/>
</dbReference>
<dbReference type="EMBL" id="CACRTR010000016">
    <property type="protein sequence ID" value="VYU62118.1"/>
    <property type="molecule type" value="Genomic_DNA"/>
</dbReference>
<dbReference type="PANTHER" id="PTHR33121">
    <property type="entry name" value="CYCLIC DI-GMP PHOSPHODIESTERASE PDEF"/>
    <property type="match status" value="1"/>
</dbReference>
<dbReference type="SUPFAM" id="SSF55073">
    <property type="entry name" value="Nucleotide cyclase"/>
    <property type="match status" value="1"/>
</dbReference>
<evidence type="ECO:0000256" key="4">
    <source>
        <dbReference type="ARBA" id="ARBA00022989"/>
    </source>
</evidence>
<sequence length="735" mass="83407">MSKRLSRVALIALILLLFIAVFFLMRYVQNLLYSDVRINLTEVVTQNKDVVTSKLKVEVNNLDNVSKQLTDRLSQEGSADGNALKSAFLSYIRENPDPGLFIADGAGNAYFTDGSSVSVAGRKYFRLALEGVQNISDKTISRITGEEMFAISVPMYFKNQIIGTIQKQYTPEEMYNLCSLSLFSDQGSMYIINSQGYILIGSEQEEYNKESDNYFRSLYQKGNQEASRKLEQGIKNEQAGFMETTEDGERIFSAYTPVEEIHDWYLISSIPTSAVSPNANMVVKMFYVILCVVVGVLGVIMFVFLAYKNRQQANLRRIAFVDTVTGGNTFNKFTVDLQAALAANPEHPGYLMTFDVDNFKYVNNYYGFDVGDKILRHIYDKMAEQMKPGESLARISGDHFIVLLQEAAPERLNGMLKASMENDQGVMLYYTAGVYEIADPDESISLMVDKASAAAQVNKGMMRKEIAFYSVQFDEQMIESEQLKRSVEQALTNDEIVPFFQPKVNINTREIVGAEVLARWITREGRLRSPAEFIPLCEKTGLITELDMIIFEKTLAFLRMNLDEKVPCVPISINFSRLHLLDDGFFDKITRRIHQYNIPPELIEIELTESAIFDNHEIISEFTNQLHQYGLQISMDDFGSGYSSLNMLKDIPIDVLKIDRAFLEETSDSKKQRVILSAIAHMAKRLDIRVVVEGVETIENVNLMKEFGCYIAQGYYFAKPMDEESFGKIYKEGIL</sequence>
<keyword evidence="4 6" id="KW-1133">Transmembrane helix</keyword>
<keyword evidence="5 6" id="KW-0472">Membrane</keyword>
<dbReference type="InterPro" id="IPR043128">
    <property type="entry name" value="Rev_trsase/Diguanyl_cyclase"/>
</dbReference>
<dbReference type="InterPro" id="IPR033479">
    <property type="entry name" value="dCache_1"/>
</dbReference>
<dbReference type="CDD" id="cd01949">
    <property type="entry name" value="GGDEF"/>
    <property type="match status" value="1"/>
</dbReference>
<evidence type="ECO:0000313" key="9">
    <source>
        <dbReference type="EMBL" id="VYU62118.1"/>
    </source>
</evidence>
<evidence type="ECO:0000259" key="8">
    <source>
        <dbReference type="PROSITE" id="PS50887"/>
    </source>
</evidence>
<dbReference type="Gene3D" id="3.20.20.450">
    <property type="entry name" value="EAL domain"/>
    <property type="match status" value="1"/>
</dbReference>
<evidence type="ECO:0000256" key="1">
    <source>
        <dbReference type="ARBA" id="ARBA00004651"/>
    </source>
</evidence>